<keyword evidence="4" id="KW-0442">Lipid degradation</keyword>
<dbReference type="InterPro" id="IPR029045">
    <property type="entry name" value="ClpP/crotonase-like_dom_sf"/>
</dbReference>
<dbReference type="EMBL" id="CP102774">
    <property type="protein sequence ID" value="UZF86704.1"/>
    <property type="molecule type" value="Genomic_DNA"/>
</dbReference>
<dbReference type="InterPro" id="IPR006176">
    <property type="entry name" value="3-OHacyl-CoA_DH_NAD-bd"/>
</dbReference>
<protein>
    <submittedName>
        <fullName evidence="15">3-hydroxyacyl-CoA dehydrogenase NAD-binding domain-containing protein</fullName>
    </submittedName>
</protein>
<dbReference type="Pfam" id="PF00378">
    <property type="entry name" value="ECH_1"/>
    <property type="match status" value="1"/>
</dbReference>
<evidence type="ECO:0000256" key="10">
    <source>
        <dbReference type="ARBA" id="ARBA00023239"/>
    </source>
</evidence>
<dbReference type="GO" id="GO:0004300">
    <property type="term" value="F:enoyl-CoA hydratase activity"/>
    <property type="evidence" value="ECO:0007669"/>
    <property type="project" value="UniProtKB-ARBA"/>
</dbReference>
<evidence type="ECO:0000256" key="5">
    <source>
        <dbReference type="ARBA" id="ARBA00023002"/>
    </source>
</evidence>
<feature type="domain" description="3-hydroxyacyl-CoA dehydrogenase NAD binding" evidence="14">
    <location>
        <begin position="300"/>
        <end position="463"/>
    </location>
</feature>
<dbReference type="Gene3D" id="3.90.226.10">
    <property type="entry name" value="2-enoyl-CoA Hydratase, Chain A, domain 1"/>
    <property type="match status" value="1"/>
</dbReference>
<keyword evidence="8" id="KW-0576">Peroxisome</keyword>
<keyword evidence="9" id="KW-0413">Isomerase</keyword>
<evidence type="ECO:0000256" key="7">
    <source>
        <dbReference type="ARBA" id="ARBA00023098"/>
    </source>
</evidence>
<dbReference type="GO" id="GO:0070403">
    <property type="term" value="F:NAD+ binding"/>
    <property type="evidence" value="ECO:0007669"/>
    <property type="project" value="InterPro"/>
</dbReference>
<evidence type="ECO:0000256" key="1">
    <source>
        <dbReference type="ARBA" id="ARBA00004275"/>
    </source>
</evidence>
<dbReference type="InterPro" id="IPR006108">
    <property type="entry name" value="3HC_DH_C"/>
</dbReference>
<dbReference type="Pfam" id="PF00725">
    <property type="entry name" value="3HCDH"/>
    <property type="match status" value="1"/>
</dbReference>
<evidence type="ECO:0000259" key="13">
    <source>
        <dbReference type="Pfam" id="PF00725"/>
    </source>
</evidence>
<dbReference type="SUPFAM" id="SSF48179">
    <property type="entry name" value="6-phosphogluconate dehydrogenase C-terminal domain-like"/>
    <property type="match status" value="2"/>
</dbReference>
<evidence type="ECO:0000256" key="11">
    <source>
        <dbReference type="ARBA" id="ARBA00023268"/>
    </source>
</evidence>
<dbReference type="FunFam" id="3.40.50.720:FF:000009">
    <property type="entry name" value="Fatty oxidation complex, alpha subunit"/>
    <property type="match status" value="1"/>
</dbReference>
<dbReference type="InterPro" id="IPR001753">
    <property type="entry name" value="Enoyl-CoA_hydra/iso"/>
</dbReference>
<proteinExistence type="predicted"/>
<dbReference type="SUPFAM" id="SSF51735">
    <property type="entry name" value="NAD(P)-binding Rossmann-fold domains"/>
    <property type="match status" value="1"/>
</dbReference>
<evidence type="ECO:0000256" key="8">
    <source>
        <dbReference type="ARBA" id="ARBA00023140"/>
    </source>
</evidence>
<dbReference type="Pfam" id="PF02737">
    <property type="entry name" value="3HCDH_N"/>
    <property type="match status" value="1"/>
</dbReference>
<dbReference type="FunFam" id="1.10.1040.50:FF:000006">
    <property type="entry name" value="Peroxisomal bifunctional enzyme"/>
    <property type="match status" value="1"/>
</dbReference>
<dbReference type="PANTHER" id="PTHR23309:SF51">
    <property type="entry name" value="3-HYDROXYACYL-COA DEHYDROGENASE-RELATED"/>
    <property type="match status" value="1"/>
</dbReference>
<dbReference type="PANTHER" id="PTHR23309">
    <property type="entry name" value="3-HYDROXYACYL-COA DEHYROGENASE"/>
    <property type="match status" value="1"/>
</dbReference>
<feature type="domain" description="3-hydroxyacyl-CoA dehydrogenase C-terminal" evidence="13">
    <location>
        <begin position="468"/>
        <end position="560"/>
    </location>
</feature>
<comment type="pathway">
    <text evidence="2">Lipid metabolism; fatty acid beta-oxidation.</text>
</comment>
<keyword evidence="11" id="KW-0511">Multifunctional enzyme</keyword>
<keyword evidence="7" id="KW-0443">Lipid metabolism</keyword>
<comment type="catalytic activity">
    <reaction evidence="12">
        <text>a (3S)-3-hydroxyacyl-CoA + NAD(+) = a 3-oxoacyl-CoA + NADH + H(+)</text>
        <dbReference type="Rhea" id="RHEA:22432"/>
        <dbReference type="ChEBI" id="CHEBI:15378"/>
        <dbReference type="ChEBI" id="CHEBI:57318"/>
        <dbReference type="ChEBI" id="CHEBI:57540"/>
        <dbReference type="ChEBI" id="CHEBI:57945"/>
        <dbReference type="ChEBI" id="CHEBI:90726"/>
        <dbReference type="EC" id="1.1.1.35"/>
    </reaction>
</comment>
<reference evidence="15" key="1">
    <citation type="submission" date="2022-08" db="EMBL/GenBank/DDBJ databases">
        <title>Complete Genome Sequences of 2 Bosea sp. soil isolates.</title>
        <authorList>
            <person name="Alvarez Arevalo M."/>
            <person name="Sterndorff E.B."/>
            <person name="Faurdal D."/>
            <person name="Joergensen T.S."/>
            <person name="Weber T."/>
        </authorList>
    </citation>
    <scope>NUCLEOTIDE SEQUENCE</scope>
    <source>
        <strain evidence="15">NBC_00436</strain>
    </source>
</reference>
<dbReference type="AlphaFoldDB" id="A0A9E7ZMJ5"/>
<evidence type="ECO:0000256" key="12">
    <source>
        <dbReference type="ARBA" id="ARBA00049556"/>
    </source>
</evidence>
<dbReference type="GO" id="GO:0003857">
    <property type="term" value="F:(3S)-3-hydroxyacyl-CoA dehydrogenase (NAD+) activity"/>
    <property type="evidence" value="ECO:0007669"/>
    <property type="project" value="UniProtKB-EC"/>
</dbReference>
<sequence>MLEDIPKAVTRTQAVRLERDGKVGFIVIDNPPINAGSLTVREGLIAALEELARDGTLEAGVLIGADKTFVAGSDLREFSAPLADPQMPAVVAAIEANPKPIVAAIHGAALGGGYEIALGCDGRVAVADAVVGLPEGTFGIIPGAGGTVRMPRLTDAATALEIISTCRRVRAVEAKALGLIDEVVEDLRAGAARYALAMKGGKRRLRDLPAKPTDPVAFDKAAAAALKRGRNRPFAQEQVAALRRTMTEPFDVALVAERAVFQRLRQSDESAALRHLFFAERDAARIDGLAAVKPLPVKSVGIVGAGTMGCGIAAAFLAAGLPVTLVDLKPEVLEAGRHRIADFLVKAAKPAALSVSTDFADLADCELVLEAVFEDMAVKQDLLRRLDGIVRPDAILASNTSYLDLDRIAAATARPERVVGLHFFAPAHVMKLLEIVRGARTAPEILATTLKLGRILGKVAVVSRVGEGFIGNRIYNAYRTQCEAMLLAGALPQEIDAAMESFGFAMGPFAVSDLSGLDIAWANRKRKQAETGDKSDLPVLEWLVEAGRLGRKTGAGWYRYEDGRKVADPAVAALVEKARAEHCIVPRHIACEDIQNRAAAAIVNEALLVLEDGIAERPSDIDLVLVNGYGFPKHLGGPLWRAKHQDAADLARDLDFVAIGSRRGDPQRMVKKPVG</sequence>
<keyword evidence="6" id="KW-0520">NAD</keyword>
<gene>
    <name evidence="15" type="ORF">NWE54_23565</name>
</gene>
<name>A0A9E7ZMJ5_9HYPH</name>
<keyword evidence="10" id="KW-0456">Lyase</keyword>
<keyword evidence="5" id="KW-0560">Oxidoreductase</keyword>
<dbReference type="InterPro" id="IPR008927">
    <property type="entry name" value="6-PGluconate_DH-like_C_sf"/>
</dbReference>
<dbReference type="CDD" id="cd06558">
    <property type="entry name" value="crotonase-like"/>
    <property type="match status" value="1"/>
</dbReference>
<evidence type="ECO:0000256" key="3">
    <source>
        <dbReference type="ARBA" id="ARBA00022832"/>
    </source>
</evidence>
<keyword evidence="3" id="KW-0276">Fatty acid metabolism</keyword>
<organism evidence="15">
    <name type="scientific">Bosea sp. NBC_00436</name>
    <dbReference type="NCBI Taxonomy" id="2969620"/>
    <lineage>
        <taxon>Bacteria</taxon>
        <taxon>Pseudomonadati</taxon>
        <taxon>Pseudomonadota</taxon>
        <taxon>Alphaproteobacteria</taxon>
        <taxon>Hyphomicrobiales</taxon>
        <taxon>Boseaceae</taxon>
        <taxon>Bosea</taxon>
    </lineage>
</organism>
<evidence type="ECO:0000256" key="2">
    <source>
        <dbReference type="ARBA" id="ARBA00005005"/>
    </source>
</evidence>
<comment type="subcellular location">
    <subcellularLocation>
        <location evidence="1">Peroxisome</location>
    </subcellularLocation>
</comment>
<evidence type="ECO:0000256" key="9">
    <source>
        <dbReference type="ARBA" id="ARBA00023235"/>
    </source>
</evidence>
<dbReference type="GO" id="GO:0016042">
    <property type="term" value="P:lipid catabolic process"/>
    <property type="evidence" value="ECO:0007669"/>
    <property type="project" value="UniProtKB-KW"/>
</dbReference>
<dbReference type="SUPFAM" id="SSF52096">
    <property type="entry name" value="ClpP/crotonase"/>
    <property type="match status" value="1"/>
</dbReference>
<dbReference type="InterPro" id="IPR036291">
    <property type="entry name" value="NAD(P)-bd_dom_sf"/>
</dbReference>
<evidence type="ECO:0000313" key="15">
    <source>
        <dbReference type="EMBL" id="UZF86704.1"/>
    </source>
</evidence>
<dbReference type="Gene3D" id="1.10.1040.50">
    <property type="match status" value="1"/>
</dbReference>
<dbReference type="GO" id="GO:0016853">
    <property type="term" value="F:isomerase activity"/>
    <property type="evidence" value="ECO:0007669"/>
    <property type="project" value="UniProtKB-KW"/>
</dbReference>
<dbReference type="GO" id="GO:0006631">
    <property type="term" value="P:fatty acid metabolic process"/>
    <property type="evidence" value="ECO:0007669"/>
    <property type="project" value="UniProtKB-KW"/>
</dbReference>
<dbReference type="Gene3D" id="3.40.50.720">
    <property type="entry name" value="NAD(P)-binding Rossmann-like Domain"/>
    <property type="match status" value="1"/>
</dbReference>
<evidence type="ECO:0000256" key="6">
    <source>
        <dbReference type="ARBA" id="ARBA00023027"/>
    </source>
</evidence>
<evidence type="ECO:0000259" key="14">
    <source>
        <dbReference type="Pfam" id="PF02737"/>
    </source>
</evidence>
<accession>A0A9E7ZMJ5</accession>
<evidence type="ECO:0000256" key="4">
    <source>
        <dbReference type="ARBA" id="ARBA00022963"/>
    </source>
</evidence>